<feature type="domain" description="HTH araC/xylS-type" evidence="9">
    <location>
        <begin position="1289"/>
        <end position="1388"/>
    </location>
</feature>
<evidence type="ECO:0000256" key="5">
    <source>
        <dbReference type="ARBA" id="ARBA00023125"/>
    </source>
</evidence>
<dbReference type="PROSITE" id="PS50110">
    <property type="entry name" value="RESPONSE_REGULATORY"/>
    <property type="match status" value="1"/>
</dbReference>
<dbReference type="Gene3D" id="3.40.50.2300">
    <property type="match status" value="1"/>
</dbReference>
<dbReference type="SMART" id="SM00342">
    <property type="entry name" value="HTH_ARAC"/>
    <property type="match status" value="1"/>
</dbReference>
<dbReference type="PROSITE" id="PS50109">
    <property type="entry name" value="HIS_KIN"/>
    <property type="match status" value="1"/>
</dbReference>
<reference evidence="13" key="1">
    <citation type="journal article" date="2019" name="Int. J. Syst. Evol. Microbiol.">
        <title>The Global Catalogue of Microorganisms (GCM) 10K type strain sequencing project: providing services to taxonomists for standard genome sequencing and annotation.</title>
        <authorList>
            <consortium name="The Broad Institute Genomics Platform"/>
            <consortium name="The Broad Institute Genome Sequencing Center for Infectious Disease"/>
            <person name="Wu L."/>
            <person name="Ma J."/>
        </authorList>
    </citation>
    <scope>NUCLEOTIDE SEQUENCE [LARGE SCALE GENOMIC DNA]</scope>
    <source>
        <strain evidence="13">KCTC 52925</strain>
    </source>
</reference>
<dbReference type="InterPro" id="IPR003594">
    <property type="entry name" value="HATPase_dom"/>
</dbReference>
<dbReference type="Gene3D" id="2.130.10.10">
    <property type="entry name" value="YVTN repeat-like/Quinoprotein amine dehydrogenase"/>
    <property type="match status" value="5"/>
</dbReference>
<dbReference type="InterPro" id="IPR009057">
    <property type="entry name" value="Homeodomain-like_sf"/>
</dbReference>
<evidence type="ECO:0000256" key="4">
    <source>
        <dbReference type="ARBA" id="ARBA00023015"/>
    </source>
</evidence>
<dbReference type="Gene3D" id="1.10.10.60">
    <property type="entry name" value="Homeodomain-like"/>
    <property type="match status" value="1"/>
</dbReference>
<dbReference type="CDD" id="cd00082">
    <property type="entry name" value="HisKA"/>
    <property type="match status" value="1"/>
</dbReference>
<evidence type="ECO:0000256" key="6">
    <source>
        <dbReference type="ARBA" id="ARBA00023163"/>
    </source>
</evidence>
<dbReference type="Pfam" id="PF00072">
    <property type="entry name" value="Response_reg"/>
    <property type="match status" value="1"/>
</dbReference>
<dbReference type="CDD" id="cd17574">
    <property type="entry name" value="REC_OmpR"/>
    <property type="match status" value="1"/>
</dbReference>
<dbReference type="InterPro" id="IPR011110">
    <property type="entry name" value="Reg_prop"/>
</dbReference>
<keyword evidence="8" id="KW-0472">Membrane</keyword>
<dbReference type="PRINTS" id="PR00344">
    <property type="entry name" value="BCTRLSENSOR"/>
</dbReference>
<keyword evidence="8" id="KW-1133">Transmembrane helix</keyword>
<dbReference type="SMART" id="SM00448">
    <property type="entry name" value="REC"/>
    <property type="match status" value="1"/>
</dbReference>
<dbReference type="InterPro" id="IPR036097">
    <property type="entry name" value="HisK_dim/P_sf"/>
</dbReference>
<dbReference type="InterPro" id="IPR005467">
    <property type="entry name" value="His_kinase_dom"/>
</dbReference>
<dbReference type="SMART" id="SM00387">
    <property type="entry name" value="HATPase_c"/>
    <property type="match status" value="1"/>
</dbReference>
<evidence type="ECO:0000256" key="7">
    <source>
        <dbReference type="PROSITE-ProRule" id="PRU00169"/>
    </source>
</evidence>
<dbReference type="InterPro" id="IPR013783">
    <property type="entry name" value="Ig-like_fold"/>
</dbReference>
<dbReference type="RefSeq" id="WP_251741998.1">
    <property type="nucleotide sequence ID" value="NZ_JBHUOJ010000009.1"/>
</dbReference>
<dbReference type="InterPro" id="IPR018060">
    <property type="entry name" value="HTH_AraC"/>
</dbReference>
<dbReference type="Proteomes" id="UP001597438">
    <property type="component" value="Unassembled WGS sequence"/>
</dbReference>
<keyword evidence="4" id="KW-0805">Transcription regulation</keyword>
<feature type="transmembrane region" description="Helical" evidence="8">
    <location>
        <begin position="814"/>
        <end position="835"/>
    </location>
</feature>
<dbReference type="SMART" id="SM00388">
    <property type="entry name" value="HisKA"/>
    <property type="match status" value="1"/>
</dbReference>
<dbReference type="Gene3D" id="2.60.40.10">
    <property type="entry name" value="Immunoglobulins"/>
    <property type="match status" value="1"/>
</dbReference>
<evidence type="ECO:0000313" key="12">
    <source>
        <dbReference type="EMBL" id="MFD2832661.1"/>
    </source>
</evidence>
<feature type="domain" description="Histidine kinase" evidence="10">
    <location>
        <begin position="857"/>
        <end position="1086"/>
    </location>
</feature>
<dbReference type="SUPFAM" id="SSF52172">
    <property type="entry name" value="CheY-like"/>
    <property type="match status" value="1"/>
</dbReference>
<proteinExistence type="predicted"/>
<evidence type="ECO:0000259" key="10">
    <source>
        <dbReference type="PROSITE" id="PS50109"/>
    </source>
</evidence>
<dbReference type="PANTHER" id="PTHR43547">
    <property type="entry name" value="TWO-COMPONENT HISTIDINE KINASE"/>
    <property type="match status" value="1"/>
</dbReference>
<dbReference type="SUPFAM" id="SSF47384">
    <property type="entry name" value="Homodimeric domain of signal transducing histidine kinase"/>
    <property type="match status" value="1"/>
</dbReference>
<comment type="caution">
    <text evidence="12">The sequence shown here is derived from an EMBL/GenBank/DDBJ whole genome shotgun (WGS) entry which is preliminary data.</text>
</comment>
<dbReference type="PROSITE" id="PS00041">
    <property type="entry name" value="HTH_ARAC_FAMILY_1"/>
    <property type="match status" value="1"/>
</dbReference>
<dbReference type="SUPFAM" id="SSF55874">
    <property type="entry name" value="ATPase domain of HSP90 chaperone/DNA topoisomerase II/histidine kinase"/>
    <property type="match status" value="1"/>
</dbReference>
<dbReference type="InterPro" id="IPR011006">
    <property type="entry name" value="CheY-like_superfamily"/>
</dbReference>
<keyword evidence="5" id="KW-0238">DNA-binding</keyword>
<dbReference type="Pfam" id="PF12833">
    <property type="entry name" value="HTH_18"/>
    <property type="match status" value="1"/>
</dbReference>
<dbReference type="InterPro" id="IPR011123">
    <property type="entry name" value="Y_Y_Y"/>
</dbReference>
<keyword evidence="13" id="KW-1185">Reference proteome</keyword>
<dbReference type="InterPro" id="IPR018062">
    <property type="entry name" value="HTH_AraC-typ_CS"/>
</dbReference>
<dbReference type="Pfam" id="PF07494">
    <property type="entry name" value="Reg_prop"/>
    <property type="match status" value="7"/>
</dbReference>
<feature type="domain" description="Response regulatory" evidence="11">
    <location>
        <begin position="1141"/>
        <end position="1256"/>
    </location>
</feature>
<evidence type="ECO:0000259" key="11">
    <source>
        <dbReference type="PROSITE" id="PS50110"/>
    </source>
</evidence>
<dbReference type="InterPro" id="IPR015943">
    <property type="entry name" value="WD40/YVTN_repeat-like_dom_sf"/>
</dbReference>
<protein>
    <recommendedName>
        <fullName evidence="2">histidine kinase</fullName>
        <ecNumber evidence="2">2.7.13.3</ecNumber>
    </recommendedName>
</protein>
<organism evidence="12 13">
    <name type="scientific">Christiangramia antarctica</name>
    <dbReference type="NCBI Taxonomy" id="2058158"/>
    <lineage>
        <taxon>Bacteria</taxon>
        <taxon>Pseudomonadati</taxon>
        <taxon>Bacteroidota</taxon>
        <taxon>Flavobacteriia</taxon>
        <taxon>Flavobacteriales</taxon>
        <taxon>Flavobacteriaceae</taxon>
        <taxon>Christiangramia</taxon>
    </lineage>
</organism>
<dbReference type="InterPro" id="IPR036890">
    <property type="entry name" value="HATPase_C_sf"/>
</dbReference>
<accession>A0ABW5X4Z6</accession>
<sequence length="1395" mass="160223">MNYRLKYLFTLFFLLSFLLQAQYTNLKFENLDTEEGLSSSTCTEIFQDSDGFLWFGTIDGLNKYNGYDFKIFRPELNNPNSLSNNRISSIVEDNSGNLWIGTANGLNVFDKDTEGFKRIKLFKSTNTNEDSFETINTLLFDKNSNSLWVGTKLGAVRLHIEDTVSIFQNFENIDHFSYESGDDFSLDNNDVNNIVKDNEGTIWIGTEGNHLNKFNGKNFERHFIEGLEFSGLDRLPQRVIVDNENNFYIGNNLSYLIYWNRKINKFKTLEIVNQDVSIYDIYQDKNGVLWIATGGHGIYLYSKEKGLVQHLKNLPEDPFSLPNNQSSQVYEDSEGIIWIGTYNKGVSKQAPAKASFGHYFYQLGSRNGLSTRIAQSVLQDRKRRIWIGTDGGGLNLFNEATSTFEYYQADPQDPSSISSDKILYLTESHDGSIWICTWDGGVSRFYPEKGTAINYQYNASDPYSIGQNTAWYAVEDSLQRLWVGTQSEGLNLLDPRTNRFYKFKNIPGNSRSLMSDFVFSLFIDSKNRLLIGTSLGLSYIHLDKMENFIPEELDFKKVTHSNIVGNRINYITEDRSGNIWVGTDIGLYKLNKNLEVLESFSSADGLPNNLIVGIVQDDNGNMWITTKSGLSMLDTKSNSITNFNVHDGLQGMEFQSKSIEKTDDGRIIAGGINGFNIFNPDAIETSSADITPIITRFKLFNDIVKPGDTINERVLFNNAISRLDHLKLRYDENHLAFEFVALHYQNPERVNYSYRMAGIDDKFIRAGLNRTANYSNLPPGDYVFEVKASLGDNWENARIAKVNIEILPPPWRTWWAYITYIILVFALVWFFFWYYSKKVKEEKENELHQMKLRFFINISHEFRTPLTLILNSIDKILSVYKDPLEVKKSAQIIQRSARRLLYLINQLLDFRKMEMGRDPLRLTKTDIIKFSDDTFKMFEGIAEEKNINFIFTSAYTEYDMYFDLDKYEKILTNLLSNALKFTKKGGTVKLDISEIFMDDSTGSKFIKKLKVKEYIQIRVEDTGVGFKKEQLKEVFSRFYNVDNTKTGTGIGLNFTKALVELHGGRIWVESEYGKGSSFIVNLPVEPPQGEKGRMGELINKLDSVDQNINTVKSAEYEIAISNEDEKLEKVYDKTENKEKPSILIVEDNKELRNHLKNELQDHFIIKEAKDGAIGYNKVKKYYPDIVISDVMMPNMDGFELCRLIKTDFDTCHIPVILLTARGMEEDKIEGYKTGADEYLPKPFNIYILQARINNLLEAKKRIREKFTSISGVAASSDVTTNSLDEVFLDKTTKIIIDNIADTDFQLDDIIKELAIGRSQFYRKITGITGENPSTFIRTIRLKYAADLLLKKRYSVKEVTHMTGFNSSAYFSKTFKEFFEVTPTQFIKQKGTKPDQ</sequence>
<dbReference type="EMBL" id="JBHUOJ010000009">
    <property type="protein sequence ID" value="MFD2832661.1"/>
    <property type="molecule type" value="Genomic_DNA"/>
</dbReference>
<evidence type="ECO:0000256" key="8">
    <source>
        <dbReference type="SAM" id="Phobius"/>
    </source>
</evidence>
<dbReference type="Pfam" id="PF02518">
    <property type="entry name" value="HATPase_c"/>
    <property type="match status" value="1"/>
</dbReference>
<dbReference type="InterPro" id="IPR003661">
    <property type="entry name" value="HisK_dim/P_dom"/>
</dbReference>
<dbReference type="PROSITE" id="PS01124">
    <property type="entry name" value="HTH_ARAC_FAMILY_2"/>
    <property type="match status" value="1"/>
</dbReference>
<dbReference type="EC" id="2.7.13.3" evidence="2"/>
<evidence type="ECO:0000256" key="2">
    <source>
        <dbReference type="ARBA" id="ARBA00012438"/>
    </source>
</evidence>
<evidence type="ECO:0000313" key="13">
    <source>
        <dbReference type="Proteomes" id="UP001597438"/>
    </source>
</evidence>
<gene>
    <name evidence="12" type="ORF">ACFSYS_05125</name>
</gene>
<comment type="catalytic activity">
    <reaction evidence="1">
        <text>ATP + protein L-histidine = ADP + protein N-phospho-L-histidine.</text>
        <dbReference type="EC" id="2.7.13.3"/>
    </reaction>
</comment>
<dbReference type="InterPro" id="IPR001789">
    <property type="entry name" value="Sig_transdc_resp-reg_receiver"/>
</dbReference>
<dbReference type="Gene3D" id="3.30.565.10">
    <property type="entry name" value="Histidine kinase-like ATPase, C-terminal domain"/>
    <property type="match status" value="1"/>
</dbReference>
<dbReference type="SUPFAM" id="SSF46689">
    <property type="entry name" value="Homeodomain-like"/>
    <property type="match status" value="1"/>
</dbReference>
<dbReference type="InterPro" id="IPR004358">
    <property type="entry name" value="Sig_transdc_His_kin-like_C"/>
</dbReference>
<evidence type="ECO:0000256" key="3">
    <source>
        <dbReference type="ARBA" id="ARBA00022553"/>
    </source>
</evidence>
<keyword evidence="6" id="KW-0804">Transcription</keyword>
<evidence type="ECO:0000259" key="9">
    <source>
        <dbReference type="PROSITE" id="PS01124"/>
    </source>
</evidence>
<keyword evidence="3 7" id="KW-0597">Phosphoprotein</keyword>
<dbReference type="PANTHER" id="PTHR43547:SF2">
    <property type="entry name" value="HYBRID SIGNAL TRANSDUCTION HISTIDINE KINASE C"/>
    <property type="match status" value="1"/>
</dbReference>
<dbReference type="SUPFAM" id="SSF63829">
    <property type="entry name" value="Calcium-dependent phosphotriesterase"/>
    <property type="match status" value="3"/>
</dbReference>
<evidence type="ECO:0000256" key="1">
    <source>
        <dbReference type="ARBA" id="ARBA00000085"/>
    </source>
</evidence>
<name>A0ABW5X4Z6_9FLAO</name>
<feature type="modified residue" description="4-aspartylphosphate" evidence="7">
    <location>
        <position position="1189"/>
    </location>
</feature>
<dbReference type="Pfam" id="PF07495">
    <property type="entry name" value="Y_Y_Y"/>
    <property type="match status" value="1"/>
</dbReference>
<dbReference type="Pfam" id="PF00512">
    <property type="entry name" value="HisKA"/>
    <property type="match status" value="1"/>
</dbReference>
<dbReference type="Gene3D" id="1.10.287.130">
    <property type="match status" value="1"/>
</dbReference>
<keyword evidence="8" id="KW-0812">Transmembrane</keyword>